<keyword evidence="3 9" id="KW-0540">Nuclease</keyword>
<comment type="function">
    <text evidence="9">CRISPR (clustered regularly interspaced short palindromic repeat), is an adaptive immune system that provides protection against mobile genetic elements (viruses, transposable elements and conjugative plasmids). CRISPR clusters contain sequences complementary to antecedent mobile elements and target invading nucleic acids. CRISPR clusters are transcribed and processed into CRISPR RNA (crRNA). Functions as a ssRNA-specific endoribonuclease. Involved in the integration of spacer DNA into the CRISPR cassette.</text>
</comment>
<evidence type="ECO:0000256" key="3">
    <source>
        <dbReference type="ARBA" id="ARBA00022722"/>
    </source>
</evidence>
<dbReference type="Pfam" id="PF09827">
    <property type="entry name" value="CRISPR_Cas2"/>
    <property type="match status" value="1"/>
</dbReference>
<sequence>MIYEFMRLVLFFDLPMKTKKEVKIYTHFRKYLIKNGYMMMQFSVYCKIFPNREAAVKHVNILKKNVPKEGQIRLLLVTEKQYSKIEIIVGGVSNQEKTVNADSFIKL</sequence>
<keyword evidence="5 9" id="KW-0255">Endonuclease</keyword>
<evidence type="ECO:0000256" key="5">
    <source>
        <dbReference type="ARBA" id="ARBA00022759"/>
    </source>
</evidence>
<dbReference type="Proteomes" id="UP000240974">
    <property type="component" value="Unassembled WGS sequence"/>
</dbReference>
<keyword evidence="11" id="KW-1185">Reference proteome</keyword>
<comment type="subunit">
    <text evidence="9">Homodimer, forms a heterotetramer with a Cas1 homodimer.</text>
</comment>
<reference evidence="10 11" key="1">
    <citation type="journal article" date="2019" name="Int. J. Syst. Evol. Microbiol.">
        <title>Faecalibacillus intestinalis gen. nov., sp. nov. and Faecalibacillus faecis sp. nov., isolated from human faeces.</title>
        <authorList>
            <person name="Seo B."/>
            <person name="Jeon K."/>
            <person name="Baek I."/>
            <person name="Lee Y.M."/>
            <person name="Baek K."/>
            <person name="Ko G."/>
        </authorList>
    </citation>
    <scope>NUCLEOTIDE SEQUENCE [LARGE SCALE GENOMIC DNA]</scope>
    <source>
        <strain evidence="10 11">SNUG30099</strain>
    </source>
</reference>
<evidence type="ECO:0000313" key="10">
    <source>
        <dbReference type="EMBL" id="PST40952.1"/>
    </source>
</evidence>
<keyword evidence="7 9" id="KW-0460">Magnesium</keyword>
<evidence type="ECO:0000256" key="1">
    <source>
        <dbReference type="ARBA" id="ARBA00001946"/>
    </source>
</evidence>
<evidence type="ECO:0000256" key="9">
    <source>
        <dbReference type="HAMAP-Rule" id="MF_01471"/>
    </source>
</evidence>
<feature type="binding site" evidence="9">
    <location>
        <position position="13"/>
    </location>
    <ligand>
        <name>Mg(2+)</name>
        <dbReference type="ChEBI" id="CHEBI:18420"/>
        <note>catalytic</note>
    </ligand>
</feature>
<dbReference type="Gene3D" id="3.30.70.240">
    <property type="match status" value="1"/>
</dbReference>
<dbReference type="GO" id="GO:0016787">
    <property type="term" value="F:hydrolase activity"/>
    <property type="evidence" value="ECO:0007669"/>
    <property type="project" value="UniProtKB-KW"/>
</dbReference>
<dbReference type="HAMAP" id="MF_01471">
    <property type="entry name" value="Cas2"/>
    <property type="match status" value="1"/>
</dbReference>
<evidence type="ECO:0000256" key="7">
    <source>
        <dbReference type="ARBA" id="ARBA00022842"/>
    </source>
</evidence>
<dbReference type="EMBL" id="PYLQ01000009">
    <property type="protein sequence ID" value="PST40952.1"/>
    <property type="molecule type" value="Genomic_DNA"/>
</dbReference>
<dbReference type="GO" id="GO:0046872">
    <property type="term" value="F:metal ion binding"/>
    <property type="evidence" value="ECO:0007669"/>
    <property type="project" value="UniProtKB-UniRule"/>
</dbReference>
<evidence type="ECO:0000313" key="11">
    <source>
        <dbReference type="Proteomes" id="UP000240974"/>
    </source>
</evidence>
<dbReference type="GO" id="GO:0043571">
    <property type="term" value="P:maintenance of CRISPR repeat elements"/>
    <property type="evidence" value="ECO:0007669"/>
    <property type="project" value="UniProtKB-UniRule"/>
</dbReference>
<keyword evidence="6 9" id="KW-0378">Hydrolase</keyword>
<proteinExistence type="inferred from homology"/>
<comment type="similarity">
    <text evidence="2 9">Belongs to the CRISPR-associated endoribonuclease Cas2 protein family.</text>
</comment>
<name>A0A2T3G0C5_9FIRM</name>
<evidence type="ECO:0000256" key="2">
    <source>
        <dbReference type="ARBA" id="ARBA00009959"/>
    </source>
</evidence>
<accession>A0A2T3G0C5</accession>
<organism evidence="10 11">
    <name type="scientific">Faecalibacillus intestinalis</name>
    <dbReference type="NCBI Taxonomy" id="1982626"/>
    <lineage>
        <taxon>Bacteria</taxon>
        <taxon>Bacillati</taxon>
        <taxon>Bacillota</taxon>
        <taxon>Erysipelotrichia</taxon>
        <taxon>Erysipelotrichales</taxon>
        <taxon>Coprobacillaceae</taxon>
        <taxon>Faecalibacillus</taxon>
    </lineage>
</organism>
<evidence type="ECO:0000256" key="8">
    <source>
        <dbReference type="ARBA" id="ARBA00023118"/>
    </source>
</evidence>
<comment type="cofactor">
    <cofactor evidence="1 9">
        <name>Mg(2+)</name>
        <dbReference type="ChEBI" id="CHEBI:18420"/>
    </cofactor>
</comment>
<dbReference type="InterPro" id="IPR019199">
    <property type="entry name" value="Virulence_VapD/CRISPR_Cas2"/>
</dbReference>
<dbReference type="NCBIfam" id="TIGR01573">
    <property type="entry name" value="cas2"/>
    <property type="match status" value="1"/>
</dbReference>
<dbReference type="InterPro" id="IPR021127">
    <property type="entry name" value="CRISPR_associated_Cas2"/>
</dbReference>
<dbReference type="EC" id="3.1.-.-" evidence="9"/>
<comment type="caution">
    <text evidence="10">The sequence shown here is derived from an EMBL/GenBank/DDBJ whole genome shotgun (WGS) entry which is preliminary data.</text>
</comment>
<evidence type="ECO:0000256" key="4">
    <source>
        <dbReference type="ARBA" id="ARBA00022723"/>
    </source>
</evidence>
<keyword evidence="8 9" id="KW-0051">Antiviral defense</keyword>
<dbReference type="SUPFAM" id="SSF143430">
    <property type="entry name" value="TTP0101/SSO1404-like"/>
    <property type="match status" value="1"/>
</dbReference>
<protein>
    <recommendedName>
        <fullName evidence="9">CRISPR-associated endoribonuclease Cas2</fullName>
        <ecNumber evidence="9">3.1.-.-</ecNumber>
    </recommendedName>
</protein>
<gene>
    <name evidence="9 10" type="primary">cas2</name>
    <name evidence="10" type="ORF">C7U54_07820</name>
</gene>
<keyword evidence="4 9" id="KW-0479">Metal-binding</keyword>
<dbReference type="GO" id="GO:0004521">
    <property type="term" value="F:RNA endonuclease activity"/>
    <property type="evidence" value="ECO:0007669"/>
    <property type="project" value="InterPro"/>
</dbReference>
<dbReference type="AlphaFoldDB" id="A0A2T3G0C5"/>
<evidence type="ECO:0000256" key="6">
    <source>
        <dbReference type="ARBA" id="ARBA00022801"/>
    </source>
</evidence>
<dbReference type="GO" id="GO:0051607">
    <property type="term" value="P:defense response to virus"/>
    <property type="evidence" value="ECO:0007669"/>
    <property type="project" value="UniProtKB-UniRule"/>
</dbReference>